<dbReference type="EMBL" id="CP003190">
    <property type="protein sequence ID" value="AGL85875.1"/>
    <property type="molecule type" value="Genomic_DNA"/>
</dbReference>
<keyword evidence="1" id="KW-0732">Signal</keyword>
<evidence type="ECO:0000313" key="2">
    <source>
        <dbReference type="EMBL" id="AGL85875.1"/>
    </source>
</evidence>
<feature type="chain" id="PRO_5013107239" description="YXWGXW repeat-containing protein" evidence="1">
    <location>
        <begin position="20"/>
        <end position="72"/>
    </location>
</feature>
<evidence type="ECO:0000256" key="1">
    <source>
        <dbReference type="SAM" id="SignalP"/>
    </source>
</evidence>
<dbReference type="PROSITE" id="PS51257">
    <property type="entry name" value="PROKAR_LIPOPROTEIN"/>
    <property type="match status" value="1"/>
</dbReference>
<sequence length="72" mass="8082">MLRTIQSILIATLLGTTLAGCVVAPAHPRRPPPPPPIVEVIPMAPAPSYHWVAGHYRWHAGQWVWTPGHWRY</sequence>
<accession>A0A2C9EQF8</accession>
<dbReference type="RefSeq" id="WP_011062335.1">
    <property type="nucleotide sequence ID" value="NC_021237.1"/>
</dbReference>
<dbReference type="AlphaFoldDB" id="A0A2C9EQF8"/>
<dbReference type="eggNOG" id="ENOG50316W9">
    <property type="taxonomic scope" value="Bacteria"/>
</dbReference>
<proteinExistence type="predicted"/>
<dbReference type="GeneID" id="57477117"/>
<organism evidence="2 3">
    <name type="scientific">Pseudomonas protegens (strain DSM 19095 / LMG 27888 / CFBP 6595 / CHA0)</name>
    <dbReference type="NCBI Taxonomy" id="1124983"/>
    <lineage>
        <taxon>Bacteria</taxon>
        <taxon>Pseudomonadati</taxon>
        <taxon>Pseudomonadota</taxon>
        <taxon>Gammaproteobacteria</taxon>
        <taxon>Pseudomonadales</taxon>
        <taxon>Pseudomonadaceae</taxon>
        <taxon>Pseudomonas</taxon>
    </lineage>
</organism>
<name>A0A2C9EQF8_PSEPH</name>
<evidence type="ECO:0000313" key="3">
    <source>
        <dbReference type="Proteomes" id="UP000013940"/>
    </source>
</evidence>
<dbReference type="Proteomes" id="UP000013940">
    <property type="component" value="Chromosome"/>
</dbReference>
<dbReference type="HOGENOM" id="CLU_183564_0_0_6"/>
<reference evidence="3" key="1">
    <citation type="journal article" date="2014" name="Genome Announc.">
        <title>Full-genome sequence of the plant growth-promoting bacterium Pseudomonas protegens CHA0.</title>
        <authorList>
            <person name="Jousset A."/>
            <person name="Schuldes J."/>
            <person name="Keel C."/>
            <person name="Maurhofer M."/>
            <person name="Daniel R."/>
            <person name="Scheu S."/>
            <person name="Thuermer A."/>
        </authorList>
    </citation>
    <scope>NUCLEOTIDE SEQUENCE [LARGE SCALE GENOMIC DNA]</scope>
    <source>
        <strain evidence="3">DSM 19095 / LMG 27888 / CFBP 6595 / CHA0</strain>
    </source>
</reference>
<evidence type="ECO:0008006" key="4">
    <source>
        <dbReference type="Google" id="ProtNLM"/>
    </source>
</evidence>
<feature type="signal peptide" evidence="1">
    <location>
        <begin position="1"/>
        <end position="19"/>
    </location>
</feature>
<dbReference type="KEGG" id="pprc:PFLCHA0_c41110"/>
<protein>
    <recommendedName>
        <fullName evidence="4">YXWGXW repeat-containing protein</fullName>
    </recommendedName>
</protein>
<gene>
    <name evidence="2" type="ORF">PFLCHA0_c41110</name>
</gene>